<protein>
    <submittedName>
        <fullName evidence="1">Palmitoleoyl-protein carboxylesterase NOTUM</fullName>
    </submittedName>
</protein>
<accession>A0A480FS19</accession>
<name>A0A480FS19_PIG</name>
<dbReference type="AlphaFoldDB" id="A0A480FS19"/>
<evidence type="ECO:0000313" key="1">
    <source>
        <dbReference type="EMBL" id="HDA02748.1"/>
    </source>
</evidence>
<organism evidence="1">
    <name type="scientific">Sus scrofa</name>
    <name type="common">Pig</name>
    <dbReference type="NCBI Taxonomy" id="9823"/>
    <lineage>
        <taxon>Eukaryota</taxon>
        <taxon>Metazoa</taxon>
        <taxon>Chordata</taxon>
        <taxon>Craniata</taxon>
        <taxon>Vertebrata</taxon>
        <taxon>Euteleostomi</taxon>
        <taxon>Mammalia</taxon>
        <taxon>Eutheria</taxon>
        <taxon>Laurasiatheria</taxon>
        <taxon>Artiodactyla</taxon>
        <taxon>Suina</taxon>
        <taxon>Suidae</taxon>
        <taxon>Sus</taxon>
    </lineage>
</organism>
<sequence>MCMRNWATFISCPVSWSRMVGQEGLQWGQGQLSTRWTGQPFRGALLALWLSWRLLSQQCSARGSEVPLTWTSVQWLRMMISWERQAGAKLAGTSLSVFRSSRPRFWMYSHWPSCTGCPVRCTLSTVSWASSNSHCTTNTGPGGTAQLGLASVLRPPPRLSQVRGCRRLYSRLPGPAGCSLRAGGGGHSPQRLAPSPPLPASLILYLDQNV</sequence>
<dbReference type="EMBL" id="DQIR01044312">
    <property type="protein sequence ID" value="HCZ99787.1"/>
    <property type="molecule type" value="Transcribed_RNA"/>
</dbReference>
<proteinExistence type="predicted"/>
<reference evidence="1" key="1">
    <citation type="journal article" date="2019" name="PeerJ">
        <title>Genes of the pig, Sus scrofa, reconstructed with EvidentialGene.</title>
        <authorList>
            <person name="Gilbert D.G."/>
        </authorList>
    </citation>
    <scope>NUCLEOTIDE SEQUENCE</scope>
</reference>
<dbReference type="EMBL" id="DQIR01047272">
    <property type="protein sequence ID" value="HDA02748.1"/>
    <property type="molecule type" value="Transcribed_RNA"/>
</dbReference>